<keyword evidence="3" id="KW-0805">Transcription regulation</keyword>
<dbReference type="InterPro" id="IPR050595">
    <property type="entry name" value="Bact_response_regulator"/>
</dbReference>
<organism evidence="8 9">
    <name type="scientific">Candidatus Schekmanbacteria bacterium RBG_13_48_7</name>
    <dbReference type="NCBI Taxonomy" id="1817878"/>
    <lineage>
        <taxon>Bacteria</taxon>
        <taxon>Candidatus Schekmaniibacteriota</taxon>
    </lineage>
</organism>
<evidence type="ECO:0000313" key="9">
    <source>
        <dbReference type="Proteomes" id="UP000179266"/>
    </source>
</evidence>
<evidence type="ECO:0000313" key="8">
    <source>
        <dbReference type="EMBL" id="OGL47147.1"/>
    </source>
</evidence>
<gene>
    <name evidence="8" type="ORF">A2161_14120</name>
</gene>
<evidence type="ECO:0000256" key="1">
    <source>
        <dbReference type="ARBA" id="ARBA00022553"/>
    </source>
</evidence>
<keyword evidence="1 6" id="KW-0597">Phosphoprotein</keyword>
<dbReference type="InterPro" id="IPR011006">
    <property type="entry name" value="CheY-like_superfamily"/>
</dbReference>
<reference evidence="8 9" key="1">
    <citation type="journal article" date="2016" name="Nat. Commun.">
        <title>Thousands of microbial genomes shed light on interconnected biogeochemical processes in an aquifer system.</title>
        <authorList>
            <person name="Anantharaman K."/>
            <person name="Brown C.T."/>
            <person name="Hug L.A."/>
            <person name="Sharon I."/>
            <person name="Castelle C.J."/>
            <person name="Probst A.J."/>
            <person name="Thomas B.C."/>
            <person name="Singh A."/>
            <person name="Wilkins M.J."/>
            <person name="Karaoz U."/>
            <person name="Brodie E.L."/>
            <person name="Williams K.H."/>
            <person name="Hubbard S.S."/>
            <person name="Banfield J.F."/>
        </authorList>
    </citation>
    <scope>NUCLEOTIDE SEQUENCE [LARGE SCALE GENOMIC DNA]</scope>
</reference>
<name>A0A1F7S225_9BACT</name>
<evidence type="ECO:0000256" key="6">
    <source>
        <dbReference type="PROSITE-ProRule" id="PRU00169"/>
    </source>
</evidence>
<dbReference type="GO" id="GO:0003677">
    <property type="term" value="F:DNA binding"/>
    <property type="evidence" value="ECO:0007669"/>
    <property type="project" value="UniProtKB-KW"/>
</dbReference>
<dbReference type="PANTHER" id="PTHR44591">
    <property type="entry name" value="STRESS RESPONSE REGULATOR PROTEIN 1"/>
    <property type="match status" value="1"/>
</dbReference>
<dbReference type="EMBL" id="MGDD01000095">
    <property type="protein sequence ID" value="OGL47147.1"/>
    <property type="molecule type" value="Genomic_DNA"/>
</dbReference>
<dbReference type="Gene3D" id="3.40.50.2300">
    <property type="match status" value="1"/>
</dbReference>
<dbReference type="Proteomes" id="UP000179266">
    <property type="component" value="Unassembled WGS sequence"/>
</dbReference>
<feature type="modified residue" description="4-aspartylphosphate" evidence="6">
    <location>
        <position position="70"/>
    </location>
</feature>
<keyword evidence="2" id="KW-0902">Two-component regulatory system</keyword>
<dbReference type="AlphaFoldDB" id="A0A1F7S225"/>
<dbReference type="SUPFAM" id="SSF52172">
    <property type="entry name" value="CheY-like"/>
    <property type="match status" value="1"/>
</dbReference>
<evidence type="ECO:0000256" key="4">
    <source>
        <dbReference type="ARBA" id="ARBA00023125"/>
    </source>
</evidence>
<evidence type="ECO:0000259" key="7">
    <source>
        <dbReference type="PROSITE" id="PS50110"/>
    </source>
</evidence>
<dbReference type="SMART" id="SM00448">
    <property type="entry name" value="REC"/>
    <property type="match status" value="1"/>
</dbReference>
<keyword evidence="4" id="KW-0238">DNA-binding</keyword>
<proteinExistence type="predicted"/>
<dbReference type="PROSITE" id="PS50110">
    <property type="entry name" value="RESPONSE_REGULATORY"/>
    <property type="match status" value="1"/>
</dbReference>
<dbReference type="PANTHER" id="PTHR44591:SF3">
    <property type="entry name" value="RESPONSE REGULATORY DOMAIN-CONTAINING PROTEIN"/>
    <property type="match status" value="1"/>
</dbReference>
<dbReference type="InterPro" id="IPR001789">
    <property type="entry name" value="Sig_transdc_resp-reg_receiver"/>
</dbReference>
<evidence type="ECO:0000256" key="2">
    <source>
        <dbReference type="ARBA" id="ARBA00023012"/>
    </source>
</evidence>
<sequence>MDKDKIDSEPGRRRLTREQPWILCVDDEKGVTDVVKYHLTKAGYQVDVAHNAEDALVLCNEKEYSLILLDIKMPGKSGLDILKEIRELTPKTHVIMLTAISATDAIIKAFKNFASAYITKPFTKDTLLRKVKFVLSLQKLPSDLTGRF</sequence>
<dbReference type="GO" id="GO:0000160">
    <property type="term" value="P:phosphorelay signal transduction system"/>
    <property type="evidence" value="ECO:0007669"/>
    <property type="project" value="UniProtKB-KW"/>
</dbReference>
<evidence type="ECO:0000256" key="3">
    <source>
        <dbReference type="ARBA" id="ARBA00023015"/>
    </source>
</evidence>
<evidence type="ECO:0000256" key="5">
    <source>
        <dbReference type="ARBA" id="ARBA00023163"/>
    </source>
</evidence>
<dbReference type="CDD" id="cd17574">
    <property type="entry name" value="REC_OmpR"/>
    <property type="match status" value="1"/>
</dbReference>
<keyword evidence="5" id="KW-0804">Transcription</keyword>
<comment type="caution">
    <text evidence="8">The sequence shown here is derived from an EMBL/GenBank/DDBJ whole genome shotgun (WGS) entry which is preliminary data.</text>
</comment>
<dbReference type="Pfam" id="PF00072">
    <property type="entry name" value="Response_reg"/>
    <property type="match status" value="1"/>
</dbReference>
<protein>
    <recommendedName>
        <fullName evidence="7">Response regulatory domain-containing protein</fullName>
    </recommendedName>
</protein>
<accession>A0A1F7S225</accession>
<feature type="domain" description="Response regulatory" evidence="7">
    <location>
        <begin position="21"/>
        <end position="135"/>
    </location>
</feature>
<dbReference type="FunFam" id="3.40.50.2300:FF:000001">
    <property type="entry name" value="DNA-binding response regulator PhoB"/>
    <property type="match status" value="1"/>
</dbReference>